<gene>
    <name evidence="1" type="ORF">NTH_03395</name>
</gene>
<organism evidence="1 2">
    <name type="scientific">Nitratireductor thuwali</name>
    <dbReference type="NCBI Taxonomy" id="2267699"/>
    <lineage>
        <taxon>Bacteria</taxon>
        <taxon>Pseudomonadati</taxon>
        <taxon>Pseudomonadota</taxon>
        <taxon>Alphaproteobacteria</taxon>
        <taxon>Hyphomicrobiales</taxon>
        <taxon>Phyllobacteriaceae</taxon>
        <taxon>Nitratireductor</taxon>
    </lineage>
</organism>
<proteinExistence type="predicted"/>
<dbReference type="EMBL" id="CP030941">
    <property type="protein sequence ID" value="UUP18909.1"/>
    <property type="molecule type" value="Genomic_DNA"/>
</dbReference>
<evidence type="ECO:0000313" key="2">
    <source>
        <dbReference type="Proteomes" id="UP001342418"/>
    </source>
</evidence>
<dbReference type="RefSeq" id="WP_338531101.1">
    <property type="nucleotide sequence ID" value="NZ_CP030941.1"/>
</dbReference>
<evidence type="ECO:0008006" key="3">
    <source>
        <dbReference type="Google" id="ProtNLM"/>
    </source>
</evidence>
<protein>
    <recommendedName>
        <fullName evidence="3">CdiI immunity protein domain-containing protein</fullName>
    </recommendedName>
</protein>
<sequence length="93" mass="10566">MKIPKEFRHMALLMHQDIDLVAPTEEELFPYLAGGLTEDERATVIHFVEELLAADLSGNQLADIWSDAGADWILPDKQAPLFFSYLLSELHKQ</sequence>
<accession>A0ABY5MNQ6</accession>
<name>A0ABY5MNQ6_9HYPH</name>
<dbReference type="Proteomes" id="UP001342418">
    <property type="component" value="Chromosome"/>
</dbReference>
<evidence type="ECO:0000313" key="1">
    <source>
        <dbReference type="EMBL" id="UUP18909.1"/>
    </source>
</evidence>
<keyword evidence="2" id="KW-1185">Reference proteome</keyword>
<reference evidence="1 2" key="1">
    <citation type="submission" date="2018-07" db="EMBL/GenBank/DDBJ databases">
        <title>Genome sequence of Nitratireductor thuwali#1536.</title>
        <authorList>
            <person name="Michoud G."/>
            <person name="Merlino G."/>
            <person name="Sefrji F.O."/>
            <person name="Daffonchio D."/>
        </authorList>
    </citation>
    <scope>NUCLEOTIDE SEQUENCE [LARGE SCALE GENOMIC DNA]</scope>
    <source>
        <strain evidence="2">Nit1536</strain>
    </source>
</reference>